<evidence type="ECO:0000313" key="2">
    <source>
        <dbReference type="Proteomes" id="UP000515158"/>
    </source>
</evidence>
<protein>
    <submittedName>
        <fullName evidence="3">Uncharacterized protein LOC117650698</fullName>
    </submittedName>
</protein>
<dbReference type="RefSeq" id="XP_034250169.1">
    <property type="nucleotide sequence ID" value="XM_034394278.1"/>
</dbReference>
<dbReference type="InParanoid" id="A0A6P8ZYJ2"/>
<keyword evidence="2" id="KW-1185">Reference proteome</keyword>
<proteinExistence type="predicted"/>
<dbReference type="KEGG" id="tpal:117650698"/>
<accession>A0A6P8ZYJ2</accession>
<reference evidence="3" key="1">
    <citation type="submission" date="2025-08" db="UniProtKB">
        <authorList>
            <consortium name="RefSeq"/>
        </authorList>
    </citation>
    <scope>IDENTIFICATION</scope>
    <source>
        <tissue evidence="3">Total insect</tissue>
    </source>
</reference>
<dbReference type="AlphaFoldDB" id="A0A6P8ZYJ2"/>
<evidence type="ECO:0000313" key="3">
    <source>
        <dbReference type="RefSeq" id="XP_034250169.1"/>
    </source>
</evidence>
<evidence type="ECO:0000256" key="1">
    <source>
        <dbReference type="SAM" id="Coils"/>
    </source>
</evidence>
<name>A0A6P8ZYJ2_THRPL</name>
<organism evidence="3">
    <name type="scientific">Thrips palmi</name>
    <name type="common">Melon thrips</name>
    <dbReference type="NCBI Taxonomy" id="161013"/>
    <lineage>
        <taxon>Eukaryota</taxon>
        <taxon>Metazoa</taxon>
        <taxon>Ecdysozoa</taxon>
        <taxon>Arthropoda</taxon>
        <taxon>Hexapoda</taxon>
        <taxon>Insecta</taxon>
        <taxon>Pterygota</taxon>
        <taxon>Neoptera</taxon>
        <taxon>Paraneoptera</taxon>
        <taxon>Thysanoptera</taxon>
        <taxon>Terebrantia</taxon>
        <taxon>Thripoidea</taxon>
        <taxon>Thripidae</taxon>
        <taxon>Thrips</taxon>
    </lineage>
</organism>
<gene>
    <name evidence="3" type="primary">LOC117650698</name>
</gene>
<dbReference type="Proteomes" id="UP000515158">
    <property type="component" value="Unplaced"/>
</dbReference>
<dbReference type="GeneID" id="117650698"/>
<keyword evidence="1" id="KW-0175">Coiled coil</keyword>
<sequence length="111" mass="12711">MSSIYVDCGRTGAAEPGSEAQIGSSFLDCGCTEPCLNTADNCHIREAAEEDRWAEKEAEEAEERRQQRLLQESYELHLQEEEEAMREIQLAELEDNYMRAHLEAVEEMARE</sequence>
<feature type="coiled-coil region" evidence="1">
    <location>
        <begin position="44"/>
        <end position="110"/>
    </location>
</feature>